<dbReference type="Gene3D" id="3.90.226.10">
    <property type="entry name" value="2-enoyl-CoA Hydratase, Chain A, domain 1"/>
    <property type="match status" value="1"/>
</dbReference>
<evidence type="ECO:0000256" key="1">
    <source>
        <dbReference type="ARBA" id="ARBA00005254"/>
    </source>
</evidence>
<dbReference type="OrthoDB" id="9771883at2"/>
<evidence type="ECO:0000313" key="4">
    <source>
        <dbReference type="EMBL" id="TQR18520.1"/>
    </source>
</evidence>
<dbReference type="InterPro" id="IPR018376">
    <property type="entry name" value="Enoyl-CoA_hyd/isom_CS"/>
</dbReference>
<dbReference type="GO" id="GO:0016853">
    <property type="term" value="F:isomerase activity"/>
    <property type="evidence" value="ECO:0007669"/>
    <property type="project" value="UniProtKB-KW"/>
</dbReference>
<gene>
    <name evidence="4" type="ORF">FG383_01320</name>
</gene>
<dbReference type="AlphaFoldDB" id="A0A544TM89"/>
<evidence type="ECO:0000256" key="2">
    <source>
        <dbReference type="ARBA" id="ARBA00023239"/>
    </source>
</evidence>
<dbReference type="InterPro" id="IPR029045">
    <property type="entry name" value="ClpP/crotonase-like_dom_sf"/>
</dbReference>
<reference evidence="4 5" key="1">
    <citation type="submission" date="2019-05" db="EMBL/GenBank/DDBJ databases">
        <title>Psychrobacillus vulpis sp. nov., a new species isolated from feces of a red fox that inhabits in The Tablas de Daimiel Natural Park, Albacete, Spain.</title>
        <authorList>
            <person name="Rodriguez M."/>
            <person name="Reina J.C."/>
            <person name="Bejar V."/>
            <person name="Llamas I."/>
        </authorList>
    </citation>
    <scope>NUCLEOTIDE SEQUENCE [LARGE SCALE GENOMIC DNA]</scope>
    <source>
        <strain evidence="4 5">NHI-2</strain>
    </source>
</reference>
<dbReference type="GO" id="GO:0016836">
    <property type="term" value="F:hydro-lyase activity"/>
    <property type="evidence" value="ECO:0007669"/>
    <property type="project" value="UniProtKB-ARBA"/>
</dbReference>
<dbReference type="Proteomes" id="UP000318937">
    <property type="component" value="Unassembled WGS sequence"/>
</dbReference>
<dbReference type="InterPro" id="IPR001753">
    <property type="entry name" value="Enoyl-CoA_hydra/iso"/>
</dbReference>
<keyword evidence="4" id="KW-0413">Isomerase</keyword>
<dbReference type="RefSeq" id="WP_142605044.1">
    <property type="nucleotide sequence ID" value="NZ_VDGG01000002.1"/>
</dbReference>
<proteinExistence type="inferred from homology"/>
<sequence>MEKDIVYYEKKNQVAWVYLNNEAEMNALSKALLTELIYIFQLLKEDKDTRVVVLTGIGKAFCAGANLKEILAERNRRNTENAQGFFTVAEECFQLLYSFPKPVIGALNGITLAGGLELALTADILIAAESTKIGDAHSNFGVVPGGGSSIKLARKIGENRAKYLLFSGEFLPAQKMKEYGLVHEVVVDEDLESTVMQLAEKLAEKSPVALSTMKEMMEDGYKKTFDEALKGEMEKLKAHIQTEDCIEGLRAFSEKRKPNFTGK</sequence>
<dbReference type="CDD" id="cd06558">
    <property type="entry name" value="crotonase-like"/>
    <property type="match status" value="1"/>
</dbReference>
<dbReference type="Pfam" id="PF00378">
    <property type="entry name" value="ECH_1"/>
    <property type="match status" value="1"/>
</dbReference>
<comment type="similarity">
    <text evidence="1 3">Belongs to the enoyl-CoA hydratase/isomerase family.</text>
</comment>
<accession>A0A544TM89</accession>
<dbReference type="PROSITE" id="PS00166">
    <property type="entry name" value="ENOYL_COA_HYDRATASE"/>
    <property type="match status" value="1"/>
</dbReference>
<protein>
    <submittedName>
        <fullName evidence="4">Enoyl-CoA hydratase/isomerase family protein</fullName>
    </submittedName>
</protein>
<dbReference type="PANTHER" id="PTHR43802:SF1">
    <property type="entry name" value="IP11341P-RELATED"/>
    <property type="match status" value="1"/>
</dbReference>
<name>A0A544TM89_9BACI</name>
<dbReference type="EMBL" id="VDGG01000002">
    <property type="protein sequence ID" value="TQR18520.1"/>
    <property type="molecule type" value="Genomic_DNA"/>
</dbReference>
<evidence type="ECO:0000313" key="5">
    <source>
        <dbReference type="Proteomes" id="UP000318937"/>
    </source>
</evidence>
<keyword evidence="5" id="KW-1185">Reference proteome</keyword>
<dbReference type="InterPro" id="IPR014748">
    <property type="entry name" value="Enoyl-CoA_hydra_C"/>
</dbReference>
<evidence type="ECO:0000256" key="3">
    <source>
        <dbReference type="RuleBase" id="RU003707"/>
    </source>
</evidence>
<organism evidence="4 5">
    <name type="scientific">Psychrobacillus soli</name>
    <dbReference type="NCBI Taxonomy" id="1543965"/>
    <lineage>
        <taxon>Bacteria</taxon>
        <taxon>Bacillati</taxon>
        <taxon>Bacillota</taxon>
        <taxon>Bacilli</taxon>
        <taxon>Bacillales</taxon>
        <taxon>Bacillaceae</taxon>
        <taxon>Psychrobacillus</taxon>
    </lineage>
</organism>
<dbReference type="SUPFAM" id="SSF52096">
    <property type="entry name" value="ClpP/crotonase"/>
    <property type="match status" value="1"/>
</dbReference>
<dbReference type="Gene3D" id="1.10.12.10">
    <property type="entry name" value="Lyase 2-enoyl-coa Hydratase, Chain A, domain 2"/>
    <property type="match status" value="1"/>
</dbReference>
<comment type="caution">
    <text evidence="4">The sequence shown here is derived from an EMBL/GenBank/DDBJ whole genome shotgun (WGS) entry which is preliminary data.</text>
</comment>
<dbReference type="PANTHER" id="PTHR43802">
    <property type="entry name" value="ENOYL-COA HYDRATASE"/>
    <property type="match status" value="1"/>
</dbReference>
<dbReference type="FunFam" id="1.10.12.10:FF:000001">
    <property type="entry name" value="Probable enoyl-CoA hydratase, mitochondrial"/>
    <property type="match status" value="1"/>
</dbReference>
<keyword evidence="2" id="KW-0456">Lyase</keyword>